<evidence type="ECO:0000259" key="2">
    <source>
        <dbReference type="PROSITE" id="PS50883"/>
    </source>
</evidence>
<dbReference type="InterPro" id="IPR029787">
    <property type="entry name" value="Nucleotide_cyclase"/>
</dbReference>
<dbReference type="InterPro" id="IPR043128">
    <property type="entry name" value="Rev_trsase/Diguanyl_cyclase"/>
</dbReference>
<dbReference type="Pfam" id="PF00990">
    <property type="entry name" value="GGDEF"/>
    <property type="match status" value="1"/>
</dbReference>
<dbReference type="Proteomes" id="UP000180235">
    <property type="component" value="Chromosome"/>
</dbReference>
<dbReference type="SUPFAM" id="SSF55073">
    <property type="entry name" value="Nucleotide cyclase"/>
    <property type="match status" value="1"/>
</dbReference>
<gene>
    <name evidence="4" type="ORF">GlitD10_0164</name>
</gene>
<name>A0A1J0A980_9CYAN</name>
<dbReference type="InterPro" id="IPR035919">
    <property type="entry name" value="EAL_sf"/>
</dbReference>
<dbReference type="SMART" id="SM00052">
    <property type="entry name" value="EAL"/>
    <property type="match status" value="1"/>
</dbReference>
<dbReference type="SUPFAM" id="SSF49879">
    <property type="entry name" value="SMAD/FHA domain"/>
    <property type="match status" value="1"/>
</dbReference>
<dbReference type="PROSITE" id="PS50887">
    <property type="entry name" value="GGDEF"/>
    <property type="match status" value="1"/>
</dbReference>
<evidence type="ECO:0000259" key="1">
    <source>
        <dbReference type="PROSITE" id="PS50006"/>
    </source>
</evidence>
<dbReference type="SMART" id="SM00240">
    <property type="entry name" value="FHA"/>
    <property type="match status" value="1"/>
</dbReference>
<evidence type="ECO:0000259" key="3">
    <source>
        <dbReference type="PROSITE" id="PS50887"/>
    </source>
</evidence>
<dbReference type="Gene3D" id="3.20.20.450">
    <property type="entry name" value="EAL domain"/>
    <property type="match status" value="1"/>
</dbReference>
<accession>A0A1J0A980</accession>
<dbReference type="Pfam" id="PF00498">
    <property type="entry name" value="FHA"/>
    <property type="match status" value="1"/>
</dbReference>
<dbReference type="InterPro" id="IPR000253">
    <property type="entry name" value="FHA_dom"/>
</dbReference>
<dbReference type="CDD" id="cd00060">
    <property type="entry name" value="FHA"/>
    <property type="match status" value="1"/>
</dbReference>
<dbReference type="NCBIfam" id="TIGR00254">
    <property type="entry name" value="GGDEF"/>
    <property type="match status" value="1"/>
</dbReference>
<dbReference type="InterPro" id="IPR050706">
    <property type="entry name" value="Cyclic-di-GMP_PDE-like"/>
</dbReference>
<dbReference type="GO" id="GO:0071111">
    <property type="term" value="F:cyclic-guanylate-specific phosphodiesterase activity"/>
    <property type="evidence" value="ECO:0007669"/>
    <property type="project" value="InterPro"/>
</dbReference>
<keyword evidence="5" id="KW-1185">Reference proteome</keyword>
<dbReference type="PROSITE" id="PS50883">
    <property type="entry name" value="EAL"/>
    <property type="match status" value="1"/>
</dbReference>
<proteinExistence type="predicted"/>
<dbReference type="InterPro" id="IPR001633">
    <property type="entry name" value="EAL_dom"/>
</dbReference>
<dbReference type="AlphaFoldDB" id="A0A1J0A980"/>
<sequence length="560" mass="62165">MAVELQLSWEDLTTGTLQQRTVSVPVAFGRDEQAMRSAMNDQDGTLVVLAHKQVSRCHALIVQQDEGLELVDKSTNGTFLNGQHFLGTNRQIQDGDRFQIGPYKIALNTLGTLPPSVSIPITPDSTAVLPGIYHDSLTGLPNRNMFMSLLQTLWERLAVETSLMFAVVHIDIDRLQQVNDSLGYRVGDKLLAAIARRLRQRLSPGDTAVRLEGDEFALLLENITHQEGAIGLIEALQRDLAAAFTLENQEAFITVSVGITFSHLPVNQPEDWLRFARTATNRAKQLGRGRLEIFRPGMEDSGNRLRLETDLSRAIERGELSLRYQPIVSLTSGQIVGFEALVRWQHPEAGWIPSDQLIAIAEETGLIIPIGLWVLQTACQQLCRWQKQFPDLQPLTVSVNVSSKQFIQTDLVAQITQVLQETDLPGNHLKLELTESLLMESESAAIAMLSQLQELGVQILMDDFGTGYSNLARMRNLPTDVVKVDKSLIQSLDAQNLAFVRGIVALAHSLSKTVVVEGIETQEQLAQLREMDCAYGQGYLFSPPVDIAQVENLLSQSPHW</sequence>
<protein>
    <submittedName>
        <fullName evidence="4">Response regulator receiver modulated diguanylate cyclase/phosphodiesterase with PAS/PAC sensor(S)</fullName>
    </submittedName>
</protein>
<dbReference type="KEGG" id="glt:GlitD10_0164"/>
<organism evidence="4 5">
    <name type="scientific">Gloeomargarita lithophora Alchichica-D10</name>
    <dbReference type="NCBI Taxonomy" id="1188229"/>
    <lineage>
        <taxon>Bacteria</taxon>
        <taxon>Bacillati</taxon>
        <taxon>Cyanobacteriota</taxon>
        <taxon>Cyanophyceae</taxon>
        <taxon>Gloeomargaritales</taxon>
        <taxon>Gloeomargaritaceae</taxon>
        <taxon>Gloeomargarita</taxon>
    </lineage>
</organism>
<dbReference type="Gene3D" id="2.60.200.20">
    <property type="match status" value="1"/>
</dbReference>
<reference evidence="4 5" key="1">
    <citation type="submission" date="2016-10" db="EMBL/GenBank/DDBJ databases">
        <title>Description of Gloeomargarita lithophora gen. nov., sp. nov., a thylakoid-bearing basal-branching cyanobacterium with intracellular carbonates, and proposal for Gloeomargaritales ord. nov.</title>
        <authorList>
            <person name="Moreira D."/>
            <person name="Tavera R."/>
            <person name="Benzerara K."/>
            <person name="Skouri-Panet F."/>
            <person name="Couradeau E."/>
            <person name="Gerard E."/>
            <person name="Loussert C."/>
            <person name="Novelo E."/>
            <person name="Zivanovic Y."/>
            <person name="Lopez-Garcia P."/>
        </authorList>
    </citation>
    <scope>NUCLEOTIDE SEQUENCE [LARGE SCALE GENOMIC DNA]</scope>
    <source>
        <strain evidence="4 5">D10</strain>
    </source>
</reference>
<dbReference type="Pfam" id="PF00563">
    <property type="entry name" value="EAL"/>
    <property type="match status" value="1"/>
</dbReference>
<dbReference type="Gene3D" id="3.30.70.270">
    <property type="match status" value="1"/>
</dbReference>
<dbReference type="PANTHER" id="PTHR33121">
    <property type="entry name" value="CYCLIC DI-GMP PHOSPHODIESTERASE PDEF"/>
    <property type="match status" value="1"/>
</dbReference>
<feature type="domain" description="EAL" evidence="2">
    <location>
        <begin position="304"/>
        <end position="558"/>
    </location>
</feature>
<dbReference type="InterPro" id="IPR000160">
    <property type="entry name" value="GGDEF_dom"/>
</dbReference>
<evidence type="ECO:0000313" key="5">
    <source>
        <dbReference type="Proteomes" id="UP000180235"/>
    </source>
</evidence>
<dbReference type="SUPFAM" id="SSF141868">
    <property type="entry name" value="EAL domain-like"/>
    <property type="match status" value="1"/>
</dbReference>
<dbReference type="CDD" id="cd01949">
    <property type="entry name" value="GGDEF"/>
    <property type="match status" value="1"/>
</dbReference>
<evidence type="ECO:0000313" key="4">
    <source>
        <dbReference type="EMBL" id="APB32465.1"/>
    </source>
</evidence>
<dbReference type="CDD" id="cd01948">
    <property type="entry name" value="EAL"/>
    <property type="match status" value="1"/>
</dbReference>
<dbReference type="PROSITE" id="PS50006">
    <property type="entry name" value="FHA_DOMAIN"/>
    <property type="match status" value="1"/>
</dbReference>
<feature type="domain" description="FHA" evidence="1">
    <location>
        <begin position="26"/>
        <end position="85"/>
    </location>
</feature>
<dbReference type="PANTHER" id="PTHR33121:SF70">
    <property type="entry name" value="SIGNALING PROTEIN YKOW"/>
    <property type="match status" value="1"/>
</dbReference>
<dbReference type="EMBL" id="CP017675">
    <property type="protein sequence ID" value="APB32465.1"/>
    <property type="molecule type" value="Genomic_DNA"/>
</dbReference>
<dbReference type="STRING" id="1188229.GlitD10_0164"/>
<feature type="domain" description="GGDEF" evidence="3">
    <location>
        <begin position="163"/>
        <end position="296"/>
    </location>
</feature>
<dbReference type="InterPro" id="IPR008984">
    <property type="entry name" value="SMAD_FHA_dom_sf"/>
</dbReference>
<dbReference type="SMART" id="SM00267">
    <property type="entry name" value="GGDEF"/>
    <property type="match status" value="1"/>
</dbReference>